<dbReference type="AlphaFoldDB" id="A0A8J2V4F4"/>
<dbReference type="Proteomes" id="UP000613582">
    <property type="component" value="Unassembled WGS sequence"/>
</dbReference>
<reference evidence="3" key="2">
    <citation type="submission" date="2020-09" db="EMBL/GenBank/DDBJ databases">
        <authorList>
            <person name="Sun Q."/>
            <person name="Zhou Y."/>
        </authorList>
    </citation>
    <scope>NUCLEOTIDE SEQUENCE</scope>
    <source>
        <strain evidence="3">CGMCC 1.12921</strain>
    </source>
</reference>
<keyword evidence="2" id="KW-0812">Transmembrane</keyword>
<evidence type="ECO:0000313" key="4">
    <source>
        <dbReference type="Proteomes" id="UP000613582"/>
    </source>
</evidence>
<evidence type="ECO:0000256" key="1">
    <source>
        <dbReference type="SAM" id="MobiDB-lite"/>
    </source>
</evidence>
<reference evidence="3" key="1">
    <citation type="journal article" date="2014" name="Int. J. Syst. Evol. Microbiol.">
        <title>Complete genome sequence of Corynebacterium casei LMG S-19264T (=DSM 44701T), isolated from a smear-ripened cheese.</title>
        <authorList>
            <consortium name="US DOE Joint Genome Institute (JGI-PGF)"/>
            <person name="Walter F."/>
            <person name="Albersmeier A."/>
            <person name="Kalinowski J."/>
            <person name="Ruckert C."/>
        </authorList>
    </citation>
    <scope>NUCLEOTIDE SEQUENCE</scope>
    <source>
        <strain evidence="3">CGMCC 1.12921</strain>
    </source>
</reference>
<keyword evidence="2" id="KW-1133">Transmembrane helix</keyword>
<dbReference type="RefSeq" id="WP_188159296.1">
    <property type="nucleotide sequence ID" value="NZ_BMGH01000001.1"/>
</dbReference>
<keyword evidence="2" id="KW-0472">Membrane</keyword>
<evidence type="ECO:0000313" key="3">
    <source>
        <dbReference type="EMBL" id="GGC95534.1"/>
    </source>
</evidence>
<dbReference type="EMBL" id="BMGH01000001">
    <property type="protein sequence ID" value="GGC95534.1"/>
    <property type="molecule type" value="Genomic_DNA"/>
</dbReference>
<gene>
    <name evidence="3" type="ORF">GCM10011342_00400</name>
</gene>
<feature type="compositionally biased region" description="Basic residues" evidence="1">
    <location>
        <begin position="120"/>
        <end position="132"/>
    </location>
</feature>
<accession>A0A8J2V4F4</accession>
<feature type="transmembrane region" description="Helical" evidence="2">
    <location>
        <begin position="20"/>
        <end position="41"/>
    </location>
</feature>
<proteinExistence type="predicted"/>
<sequence>MSEAEVAQQLIADLQANIGVISISIIVLLLAGLLALGTTLSNASRAMRELRDGVSRQGNAGRGMQMSYGAQQADPHRSSHRLARTYATPPRPIGRDLPLARKSSPRHQARAFAGPETAQRRPRRRGDRHSLI</sequence>
<comment type="caution">
    <text evidence="3">The sequence shown here is derived from an EMBL/GenBank/DDBJ whole genome shotgun (WGS) entry which is preliminary data.</text>
</comment>
<organism evidence="3 4">
    <name type="scientific">Aquisalinus flavus</name>
    <dbReference type="NCBI Taxonomy" id="1526572"/>
    <lineage>
        <taxon>Bacteria</taxon>
        <taxon>Pseudomonadati</taxon>
        <taxon>Pseudomonadota</taxon>
        <taxon>Alphaproteobacteria</taxon>
        <taxon>Parvularculales</taxon>
        <taxon>Parvularculaceae</taxon>
        <taxon>Aquisalinus</taxon>
    </lineage>
</organism>
<feature type="region of interest" description="Disordered" evidence="1">
    <location>
        <begin position="54"/>
        <end position="132"/>
    </location>
</feature>
<protein>
    <submittedName>
        <fullName evidence="3">Uncharacterized protein</fullName>
    </submittedName>
</protein>
<evidence type="ECO:0000256" key="2">
    <source>
        <dbReference type="SAM" id="Phobius"/>
    </source>
</evidence>
<keyword evidence="4" id="KW-1185">Reference proteome</keyword>
<name>A0A8J2V4F4_9PROT</name>